<protein>
    <submittedName>
        <fullName evidence="1">Uncharacterized protein</fullName>
    </submittedName>
</protein>
<organism evidence="1 2">
    <name type="scientific">Entotheonella factor</name>
    <dbReference type="NCBI Taxonomy" id="1429438"/>
    <lineage>
        <taxon>Bacteria</taxon>
        <taxon>Pseudomonadati</taxon>
        <taxon>Nitrospinota/Tectimicrobiota group</taxon>
        <taxon>Candidatus Tectimicrobiota</taxon>
        <taxon>Candidatus Entotheonellia</taxon>
        <taxon>Candidatus Entotheonellales</taxon>
        <taxon>Candidatus Entotheonellaceae</taxon>
        <taxon>Candidatus Entotheonella</taxon>
    </lineage>
</organism>
<sequence>MSEPIKVTESPREAAAPRPQRIRIREALRAPGGMRQAVLLTEILSGPIAMRQRSLRNHMSR</sequence>
<dbReference type="HOGENOM" id="CLU_2913811_0_0_7"/>
<name>W4L905_ENTF1</name>
<evidence type="ECO:0000313" key="2">
    <source>
        <dbReference type="Proteomes" id="UP000019141"/>
    </source>
</evidence>
<comment type="caution">
    <text evidence="1">The sequence shown here is derived from an EMBL/GenBank/DDBJ whole genome shotgun (WGS) entry which is preliminary data.</text>
</comment>
<reference evidence="1 2" key="1">
    <citation type="journal article" date="2014" name="Nature">
        <title>An environmental bacterial taxon with a large and distinct metabolic repertoire.</title>
        <authorList>
            <person name="Wilson M.C."/>
            <person name="Mori T."/>
            <person name="Ruckert C."/>
            <person name="Uria A.R."/>
            <person name="Helf M.J."/>
            <person name="Takada K."/>
            <person name="Gernert C."/>
            <person name="Steffens U.A."/>
            <person name="Heycke N."/>
            <person name="Schmitt S."/>
            <person name="Rinke C."/>
            <person name="Helfrich E.J."/>
            <person name="Brachmann A.O."/>
            <person name="Gurgui C."/>
            <person name="Wakimoto T."/>
            <person name="Kracht M."/>
            <person name="Crusemann M."/>
            <person name="Hentschel U."/>
            <person name="Abe I."/>
            <person name="Matsunaga S."/>
            <person name="Kalinowski J."/>
            <person name="Takeyama H."/>
            <person name="Piel J."/>
        </authorList>
    </citation>
    <scope>NUCLEOTIDE SEQUENCE [LARGE SCALE GENOMIC DNA]</scope>
    <source>
        <strain evidence="2">TSY1</strain>
    </source>
</reference>
<proteinExistence type="predicted"/>
<evidence type="ECO:0000313" key="1">
    <source>
        <dbReference type="EMBL" id="ETW94578.1"/>
    </source>
</evidence>
<dbReference type="AlphaFoldDB" id="W4L905"/>
<gene>
    <name evidence="1" type="ORF">ETSY1_34200</name>
</gene>
<dbReference type="Proteomes" id="UP000019141">
    <property type="component" value="Unassembled WGS sequence"/>
</dbReference>
<accession>W4L905</accession>
<keyword evidence="2" id="KW-1185">Reference proteome</keyword>
<dbReference type="EMBL" id="AZHW01001044">
    <property type="protein sequence ID" value="ETW94578.1"/>
    <property type="molecule type" value="Genomic_DNA"/>
</dbReference>